<evidence type="ECO:0000256" key="1">
    <source>
        <dbReference type="ARBA" id="ARBA00010541"/>
    </source>
</evidence>
<dbReference type="SUPFAM" id="SSF50494">
    <property type="entry name" value="Trypsin-like serine proteases"/>
    <property type="match status" value="1"/>
</dbReference>
<evidence type="ECO:0000259" key="5">
    <source>
        <dbReference type="PROSITE" id="PS50106"/>
    </source>
</evidence>
<dbReference type="SMART" id="SM00228">
    <property type="entry name" value="PDZ"/>
    <property type="match status" value="1"/>
</dbReference>
<comment type="caution">
    <text evidence="6">The sequence shown here is derived from an EMBL/GenBank/DDBJ whole genome shotgun (WGS) entry which is preliminary data.</text>
</comment>
<evidence type="ECO:0000313" key="7">
    <source>
        <dbReference type="EMBL" id="RGK48660.1"/>
    </source>
</evidence>
<dbReference type="InterPro" id="IPR036034">
    <property type="entry name" value="PDZ_sf"/>
</dbReference>
<comment type="similarity">
    <text evidence="1">Belongs to the peptidase S1C family.</text>
</comment>
<dbReference type="EMBL" id="QSQQ01000007">
    <property type="protein sequence ID" value="RGK48660.1"/>
    <property type="molecule type" value="Genomic_DNA"/>
</dbReference>
<dbReference type="InterPro" id="IPR009003">
    <property type="entry name" value="Peptidase_S1_PA"/>
</dbReference>
<sequence length="426" mass="46664">MKDEKEPLEQKQNSEEEEYSFLQEIIKDEAGDQAKWKHDVLRRIQLGLIFGLVACFTFFACKPWVEKRFEEDPTEVTIPQDEQQEEDQTQQEEEQVQEQKTVLTTETYQEMLNNLKQVSGEVRKSVVEIQGAVTEEEFSKDQEDKEKSISGMIVADNGQELLILAGELPVKDAKIIRVTFSGDSQCDAILKSRDAGLGLCVYAVQRKNIADDVWAQIETATLGGSKVVSEGDTVIAVGKLYGCDTIAGYGVIESGENYLDKADGQYQTIYTDVAGDISGSGVLVNIRGEVIGIINTSVRTDDQTNKISGYGISDIKDVIELLSNGKNVPYLGVSGVEVSSEMQGQGIPQGVYVKEVDAGSPTMAAGIQSGDIITNIADTDIINLLGYHNTLMKQNVGDKILVRGKRQGTGGEYVDIDFGVTVGYKQ</sequence>
<evidence type="ECO:0000256" key="3">
    <source>
        <dbReference type="ARBA" id="ARBA00022801"/>
    </source>
</evidence>
<protein>
    <submittedName>
        <fullName evidence="6">Serine protease</fullName>
    </submittedName>
</protein>
<proteinExistence type="inferred from homology"/>
<dbReference type="AlphaFoldDB" id="A0A3E4F956"/>
<evidence type="ECO:0000313" key="9">
    <source>
        <dbReference type="Proteomes" id="UP000261208"/>
    </source>
</evidence>
<dbReference type="Proteomes" id="UP000260664">
    <property type="component" value="Unassembled WGS sequence"/>
</dbReference>
<feature type="compositionally biased region" description="Acidic residues" evidence="4">
    <location>
        <begin position="82"/>
        <end position="96"/>
    </location>
</feature>
<dbReference type="SUPFAM" id="SSF50156">
    <property type="entry name" value="PDZ domain-like"/>
    <property type="match status" value="1"/>
</dbReference>
<dbReference type="Gene3D" id="2.40.10.120">
    <property type="match status" value="1"/>
</dbReference>
<dbReference type="PANTHER" id="PTHR22939">
    <property type="entry name" value="SERINE PROTEASE FAMILY S1C HTRA-RELATED"/>
    <property type="match status" value="1"/>
</dbReference>
<gene>
    <name evidence="7" type="ORF">DXD10_06825</name>
    <name evidence="6" type="ORF">DXD84_03735</name>
</gene>
<dbReference type="InterPro" id="IPR001940">
    <property type="entry name" value="Peptidase_S1C"/>
</dbReference>
<dbReference type="GO" id="GO:0004252">
    <property type="term" value="F:serine-type endopeptidase activity"/>
    <property type="evidence" value="ECO:0007669"/>
    <property type="project" value="InterPro"/>
</dbReference>
<dbReference type="PROSITE" id="PS50106">
    <property type="entry name" value="PDZ"/>
    <property type="match status" value="1"/>
</dbReference>
<feature type="region of interest" description="Disordered" evidence="4">
    <location>
        <begin position="72"/>
        <end position="99"/>
    </location>
</feature>
<keyword evidence="3" id="KW-0378">Hydrolase</keyword>
<dbReference type="Gene3D" id="2.30.42.10">
    <property type="match status" value="1"/>
</dbReference>
<dbReference type="PANTHER" id="PTHR22939:SF129">
    <property type="entry name" value="SERINE PROTEASE HTRA2, MITOCHONDRIAL"/>
    <property type="match status" value="1"/>
</dbReference>
<evidence type="ECO:0000256" key="4">
    <source>
        <dbReference type="SAM" id="MobiDB-lite"/>
    </source>
</evidence>
<keyword evidence="2 6" id="KW-0645">Protease</keyword>
<dbReference type="GO" id="GO:0006508">
    <property type="term" value="P:proteolysis"/>
    <property type="evidence" value="ECO:0007669"/>
    <property type="project" value="UniProtKB-KW"/>
</dbReference>
<name>A0A3E4F956_9FIRM</name>
<feature type="domain" description="PDZ" evidence="5">
    <location>
        <begin position="318"/>
        <end position="384"/>
    </location>
</feature>
<dbReference type="PRINTS" id="PR00834">
    <property type="entry name" value="PROTEASES2C"/>
</dbReference>
<dbReference type="InterPro" id="IPR001478">
    <property type="entry name" value="PDZ"/>
</dbReference>
<dbReference type="EMBL" id="QSOI01000003">
    <property type="protein sequence ID" value="RGI85814.1"/>
    <property type="molecule type" value="Genomic_DNA"/>
</dbReference>
<accession>A0A3E4F956</accession>
<evidence type="ECO:0000256" key="2">
    <source>
        <dbReference type="ARBA" id="ARBA00022670"/>
    </source>
</evidence>
<dbReference type="Pfam" id="PF13365">
    <property type="entry name" value="Trypsin_2"/>
    <property type="match status" value="1"/>
</dbReference>
<dbReference type="Pfam" id="PF13180">
    <property type="entry name" value="PDZ_2"/>
    <property type="match status" value="1"/>
</dbReference>
<reference evidence="8 9" key="1">
    <citation type="submission" date="2018-08" db="EMBL/GenBank/DDBJ databases">
        <title>A genome reference for cultivated species of the human gut microbiota.</title>
        <authorList>
            <person name="Zou Y."/>
            <person name="Xue W."/>
            <person name="Luo G."/>
        </authorList>
    </citation>
    <scope>NUCLEOTIDE SEQUENCE [LARGE SCALE GENOMIC DNA]</scope>
    <source>
        <strain evidence="7 9">TF11-11</strain>
        <strain evidence="6 8">TM09-19AC</strain>
    </source>
</reference>
<dbReference type="Proteomes" id="UP000261208">
    <property type="component" value="Unassembled WGS sequence"/>
</dbReference>
<organism evidence="6 8">
    <name type="scientific">Dorea formicigenerans</name>
    <dbReference type="NCBI Taxonomy" id="39486"/>
    <lineage>
        <taxon>Bacteria</taxon>
        <taxon>Bacillati</taxon>
        <taxon>Bacillota</taxon>
        <taxon>Clostridia</taxon>
        <taxon>Lachnospirales</taxon>
        <taxon>Lachnospiraceae</taxon>
        <taxon>Dorea</taxon>
    </lineage>
</organism>
<evidence type="ECO:0000313" key="6">
    <source>
        <dbReference type="EMBL" id="RGI85814.1"/>
    </source>
</evidence>
<evidence type="ECO:0000313" key="8">
    <source>
        <dbReference type="Proteomes" id="UP000260664"/>
    </source>
</evidence>
<dbReference type="RefSeq" id="WP_117494495.1">
    <property type="nucleotide sequence ID" value="NZ_QSOI01000003.1"/>
</dbReference>